<dbReference type="Proteomes" id="UP000799441">
    <property type="component" value="Unassembled WGS sequence"/>
</dbReference>
<protein>
    <submittedName>
        <fullName evidence="4">Uncharacterized protein</fullName>
    </submittedName>
</protein>
<evidence type="ECO:0000256" key="2">
    <source>
        <dbReference type="SAM" id="MobiDB-lite"/>
    </source>
</evidence>
<sequence>MPAAIGQTVTIVNKSGKIVKTSKHLVNVFNEAKSAYAEKKAEIKALRQAESNQKEAKLRQQLEALKLEDDAVSRVSSRRSSGDGQTIRRKPSPLKFDANGESFADEPHMGELVRRRTYEAELTRPRTPVQKRSTTHDAIDMDLAYGELPPPLPESNRENEIELRNKVTALQRMLDEANCVQHSVTATIDGLQKNPEALAAVALTLAEISNLAMKMAPTALTSLKTSFPVVLALLASPQFAIAVGVGVGVTVIAFGGYKIVKKIKQQKQRADSLLEYSAEPEGIKTPESDGEDELRELNGVERWRRGVADSVAEGGDSEAGTSVEGEFLTPTATRTLIEEGKIKESDLKSTVTSKTKKSSRHQDNKSEKAKKKSKSEAHSRTSHSHSSSSKAKAEKKEKKKEPSGLKMLFKGQSVYA</sequence>
<feature type="transmembrane region" description="Helical" evidence="3">
    <location>
        <begin position="239"/>
        <end position="260"/>
    </location>
</feature>
<evidence type="ECO:0000313" key="5">
    <source>
        <dbReference type="Proteomes" id="UP000799441"/>
    </source>
</evidence>
<dbReference type="OrthoDB" id="5402307at2759"/>
<feature type="compositionally biased region" description="Basic and acidic residues" evidence="2">
    <location>
        <begin position="336"/>
        <end position="347"/>
    </location>
</feature>
<proteinExistence type="predicted"/>
<keyword evidence="3" id="KW-0812">Transmembrane</keyword>
<feature type="region of interest" description="Disordered" evidence="2">
    <location>
        <begin position="278"/>
        <end position="416"/>
    </location>
</feature>
<keyword evidence="5" id="KW-1185">Reference proteome</keyword>
<accession>A0A9P4UNP2</accession>
<feature type="compositionally biased region" description="Basic and acidic residues" evidence="2">
    <location>
        <begin position="391"/>
        <end position="403"/>
    </location>
</feature>
<keyword evidence="3" id="KW-0472">Membrane</keyword>
<keyword evidence="3" id="KW-1133">Transmembrane helix</keyword>
<organism evidence="4 5">
    <name type="scientific">Polychaeton citri CBS 116435</name>
    <dbReference type="NCBI Taxonomy" id="1314669"/>
    <lineage>
        <taxon>Eukaryota</taxon>
        <taxon>Fungi</taxon>
        <taxon>Dikarya</taxon>
        <taxon>Ascomycota</taxon>
        <taxon>Pezizomycotina</taxon>
        <taxon>Dothideomycetes</taxon>
        <taxon>Dothideomycetidae</taxon>
        <taxon>Capnodiales</taxon>
        <taxon>Capnodiaceae</taxon>
        <taxon>Polychaeton</taxon>
    </lineage>
</organism>
<reference evidence="4" key="1">
    <citation type="journal article" date="2020" name="Stud. Mycol.">
        <title>101 Dothideomycetes genomes: a test case for predicting lifestyles and emergence of pathogens.</title>
        <authorList>
            <person name="Haridas S."/>
            <person name="Albert R."/>
            <person name="Binder M."/>
            <person name="Bloem J."/>
            <person name="Labutti K."/>
            <person name="Salamov A."/>
            <person name="Andreopoulos B."/>
            <person name="Baker S."/>
            <person name="Barry K."/>
            <person name="Bills G."/>
            <person name="Bluhm B."/>
            <person name="Cannon C."/>
            <person name="Castanera R."/>
            <person name="Culley D."/>
            <person name="Daum C."/>
            <person name="Ezra D."/>
            <person name="Gonzalez J."/>
            <person name="Henrissat B."/>
            <person name="Kuo A."/>
            <person name="Liang C."/>
            <person name="Lipzen A."/>
            <person name="Lutzoni F."/>
            <person name="Magnuson J."/>
            <person name="Mondo S."/>
            <person name="Nolan M."/>
            <person name="Ohm R."/>
            <person name="Pangilinan J."/>
            <person name="Park H.-J."/>
            <person name="Ramirez L."/>
            <person name="Alfaro M."/>
            <person name="Sun H."/>
            <person name="Tritt A."/>
            <person name="Yoshinaga Y."/>
            <person name="Zwiers L.-H."/>
            <person name="Turgeon B."/>
            <person name="Goodwin S."/>
            <person name="Spatafora J."/>
            <person name="Crous P."/>
            <person name="Grigoriev I."/>
        </authorList>
    </citation>
    <scope>NUCLEOTIDE SEQUENCE</scope>
    <source>
        <strain evidence="4">CBS 116435</strain>
    </source>
</reference>
<feature type="region of interest" description="Disordered" evidence="2">
    <location>
        <begin position="69"/>
        <end position="104"/>
    </location>
</feature>
<feature type="coiled-coil region" evidence="1">
    <location>
        <begin position="29"/>
        <end position="68"/>
    </location>
</feature>
<dbReference type="AlphaFoldDB" id="A0A9P4UNP2"/>
<feature type="compositionally biased region" description="Basic and acidic residues" evidence="2">
    <location>
        <begin position="295"/>
        <end position="307"/>
    </location>
</feature>
<dbReference type="EMBL" id="MU003814">
    <property type="protein sequence ID" value="KAF2719205.1"/>
    <property type="molecule type" value="Genomic_DNA"/>
</dbReference>
<evidence type="ECO:0000256" key="3">
    <source>
        <dbReference type="SAM" id="Phobius"/>
    </source>
</evidence>
<evidence type="ECO:0000256" key="1">
    <source>
        <dbReference type="SAM" id="Coils"/>
    </source>
</evidence>
<comment type="caution">
    <text evidence="4">The sequence shown here is derived from an EMBL/GenBank/DDBJ whole genome shotgun (WGS) entry which is preliminary data.</text>
</comment>
<name>A0A9P4UNP2_9PEZI</name>
<keyword evidence="1" id="KW-0175">Coiled coil</keyword>
<evidence type="ECO:0000313" key="4">
    <source>
        <dbReference type="EMBL" id="KAF2719205.1"/>
    </source>
</evidence>
<gene>
    <name evidence="4" type="ORF">K431DRAFT_229036</name>
</gene>